<dbReference type="GO" id="GO:0030246">
    <property type="term" value="F:carbohydrate binding"/>
    <property type="evidence" value="ECO:0007669"/>
    <property type="project" value="UniProtKB-ARBA"/>
</dbReference>
<dbReference type="InterPro" id="IPR036056">
    <property type="entry name" value="Fibrinogen-like_C"/>
</dbReference>
<keyword evidence="2" id="KW-1015">Disulfide bond</keyword>
<dbReference type="FunFam" id="3.90.215.10:FF:000001">
    <property type="entry name" value="Tenascin isoform 1"/>
    <property type="match status" value="1"/>
</dbReference>
<evidence type="ECO:0000256" key="4">
    <source>
        <dbReference type="SAM" id="SignalP"/>
    </source>
</evidence>
<keyword evidence="4" id="KW-0732">Signal</keyword>
<dbReference type="InterPro" id="IPR020837">
    <property type="entry name" value="Fibrinogen_CS"/>
</dbReference>
<dbReference type="InterPro" id="IPR014716">
    <property type="entry name" value="Fibrinogen_a/b/g_C_1"/>
</dbReference>
<dbReference type="SUPFAM" id="SSF56496">
    <property type="entry name" value="Fibrinogen C-terminal domain-like"/>
    <property type="match status" value="1"/>
</dbReference>
<protein>
    <submittedName>
        <fullName evidence="6">Techylectin-5A</fullName>
    </submittedName>
</protein>
<dbReference type="InterPro" id="IPR050373">
    <property type="entry name" value="Fibrinogen_C-term_domain"/>
</dbReference>
<dbReference type="CDD" id="cd00087">
    <property type="entry name" value="FReD"/>
    <property type="match status" value="1"/>
</dbReference>
<dbReference type="AlphaFoldDB" id="A0AAV4W424"/>
<proteinExistence type="predicted"/>
<keyword evidence="7" id="KW-1185">Reference proteome</keyword>
<dbReference type="NCBIfam" id="NF040941">
    <property type="entry name" value="GGGWT_bact"/>
    <property type="match status" value="1"/>
</dbReference>
<evidence type="ECO:0000259" key="5">
    <source>
        <dbReference type="PROSITE" id="PS51406"/>
    </source>
</evidence>
<sequence length="292" mass="33768">MDLRLIGFLSLFHCFLLTINAHNGSSTDCNANTKTCSYLDIAAEMIKSAKESCHSCKNVESKPIDCEELLRNGHNTSKIYTIWPKSRILNGKPIEVFCDMDTDGGGWTVFQRRGNFARAKDYFFQNWQSYKKGFGNVKEDFWLGNDNIFGLSNQQLYSLRVDLQDVKGNKRYAMYDNFWIEDENRKYTLHVIGYSGNAGDSLENIHNNRRFSTKDQDNDDDIKTHCAETYKGAWWYGACHVSNLNGLYLNGNHGTYADGVNWNTWKGYYESLAITEMKIRSKNFRKESSRMR</sequence>
<feature type="domain" description="Fibrinogen C-terminal" evidence="5">
    <location>
        <begin position="57"/>
        <end position="283"/>
    </location>
</feature>
<dbReference type="Proteomes" id="UP001054837">
    <property type="component" value="Unassembled WGS sequence"/>
</dbReference>
<dbReference type="PROSITE" id="PS00514">
    <property type="entry name" value="FIBRINOGEN_C_1"/>
    <property type="match status" value="1"/>
</dbReference>
<accession>A0AAV4W424</accession>
<evidence type="ECO:0000256" key="2">
    <source>
        <dbReference type="ARBA" id="ARBA00023157"/>
    </source>
</evidence>
<organism evidence="6 7">
    <name type="scientific">Caerostris darwini</name>
    <dbReference type="NCBI Taxonomy" id="1538125"/>
    <lineage>
        <taxon>Eukaryota</taxon>
        <taxon>Metazoa</taxon>
        <taxon>Ecdysozoa</taxon>
        <taxon>Arthropoda</taxon>
        <taxon>Chelicerata</taxon>
        <taxon>Arachnida</taxon>
        <taxon>Araneae</taxon>
        <taxon>Araneomorphae</taxon>
        <taxon>Entelegynae</taxon>
        <taxon>Araneoidea</taxon>
        <taxon>Araneidae</taxon>
        <taxon>Caerostris</taxon>
    </lineage>
</organism>
<dbReference type="PROSITE" id="PS51406">
    <property type="entry name" value="FIBRINOGEN_C_2"/>
    <property type="match status" value="1"/>
</dbReference>
<dbReference type="InterPro" id="IPR002181">
    <property type="entry name" value="Fibrinogen_a/b/g_C_dom"/>
</dbReference>
<dbReference type="SMART" id="SM00186">
    <property type="entry name" value="FBG"/>
    <property type="match status" value="1"/>
</dbReference>
<feature type="chain" id="PRO_5043450361" evidence="4">
    <location>
        <begin position="22"/>
        <end position="292"/>
    </location>
</feature>
<evidence type="ECO:0000256" key="1">
    <source>
        <dbReference type="ARBA" id="ARBA00022837"/>
    </source>
</evidence>
<dbReference type="GO" id="GO:0005615">
    <property type="term" value="C:extracellular space"/>
    <property type="evidence" value="ECO:0007669"/>
    <property type="project" value="TreeGrafter"/>
</dbReference>
<gene>
    <name evidence="6" type="ORF">CDAR_201891</name>
</gene>
<evidence type="ECO:0000256" key="3">
    <source>
        <dbReference type="ARBA" id="ARBA00053344"/>
    </source>
</evidence>
<comment type="caution">
    <text evidence="6">The sequence shown here is derived from an EMBL/GenBank/DDBJ whole genome shotgun (WGS) entry which is preliminary data.</text>
</comment>
<feature type="signal peptide" evidence="4">
    <location>
        <begin position="1"/>
        <end position="21"/>
    </location>
</feature>
<reference evidence="6 7" key="1">
    <citation type="submission" date="2021-06" db="EMBL/GenBank/DDBJ databases">
        <title>Caerostris darwini draft genome.</title>
        <authorList>
            <person name="Kono N."/>
            <person name="Arakawa K."/>
        </authorList>
    </citation>
    <scope>NUCLEOTIDE SEQUENCE [LARGE SCALE GENOMIC DNA]</scope>
</reference>
<evidence type="ECO:0000313" key="7">
    <source>
        <dbReference type="Proteomes" id="UP001054837"/>
    </source>
</evidence>
<dbReference type="GO" id="GO:0098609">
    <property type="term" value="P:cell-cell adhesion"/>
    <property type="evidence" value="ECO:0007669"/>
    <property type="project" value="UniProtKB-ARBA"/>
</dbReference>
<dbReference type="EMBL" id="BPLQ01014025">
    <property type="protein sequence ID" value="GIY76619.1"/>
    <property type="molecule type" value="Genomic_DNA"/>
</dbReference>
<name>A0AAV4W424_9ARAC</name>
<dbReference type="Gene3D" id="3.90.215.10">
    <property type="entry name" value="Gamma Fibrinogen, chain A, domain 1"/>
    <property type="match status" value="1"/>
</dbReference>
<evidence type="ECO:0000313" key="6">
    <source>
        <dbReference type="EMBL" id="GIY76619.1"/>
    </source>
</evidence>
<dbReference type="PANTHER" id="PTHR19143:SF458">
    <property type="entry name" value="FIBRINOGEN C-TERMINAL DOMAIN-CONTAINING PROTEIN-RELATED"/>
    <property type="match status" value="1"/>
</dbReference>
<dbReference type="Pfam" id="PF00147">
    <property type="entry name" value="Fibrinogen_C"/>
    <property type="match status" value="1"/>
</dbReference>
<dbReference type="PANTHER" id="PTHR19143">
    <property type="entry name" value="FIBRINOGEN/TENASCIN/ANGIOPOEITIN"/>
    <property type="match status" value="1"/>
</dbReference>
<keyword evidence="1" id="KW-0106">Calcium</keyword>
<comment type="function">
    <text evidence="3">Lectin involved in innate immunity. Agglutinates all types of human erythrocytes, Gram-positive and Gram-negative bacteria. Has a stronger agglutinating activity towards Gram-negative bacteria than towards Gram-positive bacteria. Specifically recognizes acetyl group-containing substances on agglutinated cells. The hemagglutinating activity was inhibited by EDTA, acetyl group-containing mono- and disaccharides, N-acetyl derivatives of amino acids, other acetyl group-containing substances, propionamide and benzamide. Enhances the antimicrobial activity of big defensin against Gram-positive bacteria but not against Gram-negative bacteria.</text>
</comment>